<dbReference type="OrthoDB" id="5831138at2759"/>
<evidence type="ECO:0000313" key="7">
    <source>
        <dbReference type="Proteomes" id="UP000494206"/>
    </source>
</evidence>
<protein>
    <submittedName>
        <fullName evidence="6">Uncharacterized protein</fullName>
    </submittedName>
</protein>
<dbReference type="PANTHER" id="PTHR45739">
    <property type="entry name" value="MATRIX PROTEIN, PUTATIVE-RELATED"/>
    <property type="match status" value="1"/>
</dbReference>
<keyword evidence="5" id="KW-0812">Transmembrane</keyword>
<sequence>MIRRNRLSELHLPRLRRAKMFVEFDKKEKELTSIEKTYTLEIKINGVNDPPELIKRTKDEKLLIASKGSRVLTSEIIQLTDEDDRPDRVKVQVVEANGVHVAVHGQKVNEFTHKQLIDEVVSIVDEGDVEMGSIRLLARDGDSRSNVLTVKTRSTQVDVKLVSNTGLKLLHHSSATITKRNLSFEASIRDMIVSYRIVDLPDTGVVECRVEGESEFSMCTSFSQSQINDEEVRFRHTSSASSPSDMFSFQVEAGEYASMVHVFRIDFIPMNVKVFTREPFVLNGTEVATIGRQNLFAWTFPKSFSSHNLIYFIDEPPKLGTLSRRIGATKKQRRIGVSSNFTQQDIDEGSISYKLHYQQYSIVNDFFMFRVVSPAVSSALLRFEIVYVPQASSIRLINKTIVVKEGESASVTPDFLSLSTPDDSDFVFRVITPTVHGTLRLRDAFLMTILKKDSNFTTNDLMKHRLVYTHSDDESRSDECRLLAISSQNAQRQVPLILSFSIILLNDNAPSVSKNVTLYMVERGERVLHDFLLPWKDDDVDTPALLFDFAQNKDAAILSTVSPYLPLTSFSQHEIDEGKVMIRHLGHHSEFDINYTVSDGVHRVDGRMHVVAEKPKVWVQHSEAIVTCGSTMPQIIRLTSKNLTVLTNLDVRLVDIVYSSNSTRFFIGANRRVVSTFTQKDIDAELVWYTVASENELESLNVAIADRHLDVQFVVRCVATQGAYDYQQHQVLRVPMGGATLIDHTVLGEFLNEHLIYQVVRQPSNGYLLLDEKSFSSRVSRFTTSDVKNGRVQYVHNNANSMNDSIDFQIQTQTNGIPLLFTLDIDVFVRNVSMTTRPFTVPAGGRAPITPEVLNVTTSENDEDAVISVISPPTSGWITTHSLKNVSNINSIDSFTSKMLAAGHVWFVSDGSEGNDSIAVRACVQDQCTGAQLLQIIVNQINVKGPVLIRNEVLRVSGEKALITNLHLNVKDEDTPSNSIIYLISPPSNGKIVKMPHTQEAITNFTQFDIDQSHVVFLSSNNSNPFGGFSFHVSDGIQKIGPEWFSTELSSSSNILEANGRLVASPDSAVVIGAELLRANMPGTKPEEIVFTILKPPKYGELLIDGIKGNIFTQTQINRRQVVYSTIGTIQQNEWSRRDSFSFKIHRNNSKQALNSNEKFRITTTYAALSDKIISKYITTSPLIVSRGGSACFNHSHLDVSSLVDTVDKEVVMIEIGTEPRHGRLEWLDNERKRMSWTELRSAFFLIYQHNDQDVGDDSLVFHVYAARESTRRASRIRVSVMIKVRTPPDPNVQVVLFPSSVSILNSGSTPLLADMLMTRHKSVPPQSIVYRTIQRGANGVTIRKNDDEVKMFTQNEINEGKIALWHTSSRHQSVSWHDVIVVDIEGHTRTIVVDIKPLDLTLKNHSTIWYPQGKTYVVLSSRHLGAFSNGNREMLKYKITSGPENGTFYWVAGEKEAKEFTQKDIDEGRILYAQLNMHSYQDRFEFVVENDSRDVLRNSSQLMVRALVAVQPVIVEADTATPLTSSQINASALMNSSPRFFLTSQLKYGRLTFDPNTNYTTYYFTYSDIQKGIVYYKAFKTDEEVHEIVNLEVRADNVQPARFSLPITILRADLEPIEPITTIEENEVGGERAKFAPFGENSVPVWILGAILAATLFILLCRRCENDKKKKKKKKKTVQILNTQLDTPTRLPPSPTASMERVEKPADLLGTTVFASVRQAEDRMAMQSFNKPPKSQEEVDFVHRKPVGGVGAVARRQNVSSLDYAGISSDTPPPMRLFDQVANTQPANHYWV</sequence>
<evidence type="ECO:0000256" key="3">
    <source>
        <dbReference type="ARBA" id="ARBA00023180"/>
    </source>
</evidence>
<dbReference type="PROSITE" id="PS51854">
    <property type="entry name" value="CSPG"/>
    <property type="match status" value="1"/>
</dbReference>
<reference evidence="6 7" key="1">
    <citation type="submission" date="2020-04" db="EMBL/GenBank/DDBJ databases">
        <authorList>
            <person name="Laetsch R D."/>
            <person name="Stevens L."/>
            <person name="Kumar S."/>
            <person name="Blaxter L. M."/>
        </authorList>
    </citation>
    <scope>NUCLEOTIDE SEQUENCE [LARGE SCALE GENOMIC DNA]</scope>
</reference>
<accession>A0A8S1F0K2</accession>
<dbReference type="Pfam" id="PF16184">
    <property type="entry name" value="Cadherin_3"/>
    <property type="match status" value="10"/>
</dbReference>
<proteinExistence type="predicted"/>
<name>A0A8S1F0K2_9PELO</name>
<gene>
    <name evidence="6" type="ORF">CBOVIS_LOCUS9095</name>
</gene>
<keyword evidence="5" id="KW-0472">Membrane</keyword>
<evidence type="ECO:0000256" key="4">
    <source>
        <dbReference type="PROSITE-ProRule" id="PRU01201"/>
    </source>
</evidence>
<evidence type="ECO:0000256" key="2">
    <source>
        <dbReference type="ARBA" id="ARBA00022737"/>
    </source>
</evidence>
<evidence type="ECO:0000256" key="1">
    <source>
        <dbReference type="ARBA" id="ARBA00022729"/>
    </source>
</evidence>
<organism evidence="6 7">
    <name type="scientific">Caenorhabditis bovis</name>
    <dbReference type="NCBI Taxonomy" id="2654633"/>
    <lineage>
        <taxon>Eukaryota</taxon>
        <taxon>Metazoa</taxon>
        <taxon>Ecdysozoa</taxon>
        <taxon>Nematoda</taxon>
        <taxon>Chromadorea</taxon>
        <taxon>Rhabditida</taxon>
        <taxon>Rhabditina</taxon>
        <taxon>Rhabditomorpha</taxon>
        <taxon>Rhabditoidea</taxon>
        <taxon>Rhabditidae</taxon>
        <taxon>Peloderinae</taxon>
        <taxon>Caenorhabditis</taxon>
    </lineage>
</organism>
<keyword evidence="3" id="KW-0325">Glycoprotein</keyword>
<keyword evidence="5" id="KW-1133">Transmembrane helix</keyword>
<keyword evidence="2" id="KW-0677">Repeat</keyword>
<keyword evidence="7" id="KW-1185">Reference proteome</keyword>
<evidence type="ECO:0000313" key="6">
    <source>
        <dbReference type="EMBL" id="CAB3407119.1"/>
    </source>
</evidence>
<dbReference type="Proteomes" id="UP000494206">
    <property type="component" value="Unassembled WGS sequence"/>
</dbReference>
<feature type="repeat" description="CSPG" evidence="4">
    <location>
        <begin position="158"/>
        <end position="252"/>
    </location>
</feature>
<comment type="caution">
    <text evidence="6">The sequence shown here is derived from an EMBL/GenBank/DDBJ whole genome shotgun (WGS) entry which is preliminary data.</text>
</comment>
<dbReference type="GO" id="GO:0009653">
    <property type="term" value="P:anatomical structure morphogenesis"/>
    <property type="evidence" value="ECO:0007669"/>
    <property type="project" value="TreeGrafter"/>
</dbReference>
<dbReference type="InterPro" id="IPR051561">
    <property type="entry name" value="FRAS1_ECM"/>
</dbReference>
<evidence type="ECO:0000256" key="5">
    <source>
        <dbReference type="SAM" id="Phobius"/>
    </source>
</evidence>
<dbReference type="InterPro" id="IPR039005">
    <property type="entry name" value="CSPG_rpt"/>
</dbReference>
<dbReference type="PANTHER" id="PTHR45739:SF8">
    <property type="entry name" value="FRAS1-RELATED EXTRACELLULAR MATRIX PROTEIN 1"/>
    <property type="match status" value="1"/>
</dbReference>
<dbReference type="EMBL" id="CADEPM010000006">
    <property type="protein sequence ID" value="CAB3407119.1"/>
    <property type="molecule type" value="Genomic_DNA"/>
</dbReference>
<feature type="transmembrane region" description="Helical" evidence="5">
    <location>
        <begin position="1644"/>
        <end position="1662"/>
    </location>
</feature>
<keyword evidence="1" id="KW-0732">Signal</keyword>